<dbReference type="FunCoup" id="A0A423PZ29">
    <property type="interactions" value="104"/>
</dbReference>
<dbReference type="EMBL" id="AYKG01000009">
    <property type="protein sequence ID" value="ROO30864.1"/>
    <property type="molecule type" value="Genomic_DNA"/>
</dbReference>
<dbReference type="Proteomes" id="UP000285310">
    <property type="component" value="Unassembled WGS sequence"/>
</dbReference>
<feature type="signal peptide" evidence="4">
    <location>
        <begin position="1"/>
        <end position="21"/>
    </location>
</feature>
<protein>
    <submittedName>
        <fullName evidence="5">ABC transporter</fullName>
    </submittedName>
</protein>
<dbReference type="AlphaFoldDB" id="A0A423PZ29"/>
<evidence type="ECO:0000256" key="4">
    <source>
        <dbReference type="SAM" id="SignalP"/>
    </source>
</evidence>
<dbReference type="OrthoDB" id="9785326at2"/>
<dbReference type="InParanoid" id="A0A423PZ29"/>
<accession>A0A423PZ29</accession>
<sequence>MPTLTRLFAPLGGLMAMLVLAGCVHSPPSDPWDPLEPVNRFNYKVNDKADTYILRPVAKGYDTIVPDPVQASVSNFFDNASQPITMANSLLQLKWGKFNQSLGRFMINTTAGVGGLFDVATNLNVPHPDEDLGQTLGFWGLGAGPYLYLPLLGPSSGRELVGSLGDQFANPINYINEFDEIDDDYPWVPWVLRGVQGVNLRASLLGFDQTLAQQFDPYAFVRSYYLENRLKKVYDGDVPPELTAPNDTADFPTANATDDTAD</sequence>
<keyword evidence="6" id="KW-1185">Reference proteome</keyword>
<proteinExistence type="inferred from homology"/>
<dbReference type="PRINTS" id="PR01805">
    <property type="entry name" value="VACJLIPOPROT"/>
</dbReference>
<comment type="caution">
    <text evidence="5">The sequence shown here is derived from an EMBL/GenBank/DDBJ whole genome shotgun (WGS) entry which is preliminary data.</text>
</comment>
<dbReference type="GO" id="GO:0120010">
    <property type="term" value="P:intermembrane phospholipid transfer"/>
    <property type="evidence" value="ECO:0007669"/>
    <property type="project" value="TreeGrafter"/>
</dbReference>
<gene>
    <name evidence="5" type="ORF">SAJA_04215</name>
</gene>
<keyword evidence="2 4" id="KW-0732">Signal</keyword>
<organism evidence="5 6">
    <name type="scientific">Salinisphaera japonica YTM-1</name>
    <dbReference type="NCBI Taxonomy" id="1209778"/>
    <lineage>
        <taxon>Bacteria</taxon>
        <taxon>Pseudomonadati</taxon>
        <taxon>Pseudomonadota</taxon>
        <taxon>Gammaproteobacteria</taxon>
        <taxon>Salinisphaerales</taxon>
        <taxon>Salinisphaeraceae</taxon>
        <taxon>Salinisphaera</taxon>
    </lineage>
</organism>
<dbReference type="RefSeq" id="WP_123657385.1">
    <property type="nucleotide sequence ID" value="NZ_AYKG01000009.1"/>
</dbReference>
<evidence type="ECO:0000256" key="2">
    <source>
        <dbReference type="ARBA" id="ARBA00022729"/>
    </source>
</evidence>
<dbReference type="InterPro" id="IPR007428">
    <property type="entry name" value="MlaA"/>
</dbReference>
<reference evidence="5 6" key="1">
    <citation type="submission" date="2013-10" db="EMBL/GenBank/DDBJ databases">
        <title>Salinisphaera japonica YTM-1 Genome Sequencing.</title>
        <authorList>
            <person name="Lai Q."/>
            <person name="Li C."/>
            <person name="Shao Z."/>
        </authorList>
    </citation>
    <scope>NUCLEOTIDE SEQUENCE [LARGE SCALE GENOMIC DNA]</scope>
    <source>
        <strain evidence="5 6">YTM-1</strain>
    </source>
</reference>
<evidence type="ECO:0000256" key="1">
    <source>
        <dbReference type="ARBA" id="ARBA00010634"/>
    </source>
</evidence>
<feature type="chain" id="PRO_5019390739" evidence="4">
    <location>
        <begin position="22"/>
        <end position="262"/>
    </location>
</feature>
<evidence type="ECO:0000256" key="3">
    <source>
        <dbReference type="SAM" id="MobiDB-lite"/>
    </source>
</evidence>
<evidence type="ECO:0000313" key="5">
    <source>
        <dbReference type="EMBL" id="ROO30864.1"/>
    </source>
</evidence>
<evidence type="ECO:0000313" key="6">
    <source>
        <dbReference type="Proteomes" id="UP000285310"/>
    </source>
</evidence>
<dbReference type="PANTHER" id="PTHR30035">
    <property type="entry name" value="LIPOPROTEIN VACJ-RELATED"/>
    <property type="match status" value="1"/>
</dbReference>
<dbReference type="PANTHER" id="PTHR30035:SF3">
    <property type="entry name" value="INTERMEMBRANE PHOSPHOLIPID TRANSPORT SYSTEM LIPOPROTEIN MLAA"/>
    <property type="match status" value="1"/>
</dbReference>
<feature type="region of interest" description="Disordered" evidence="3">
    <location>
        <begin position="241"/>
        <end position="262"/>
    </location>
</feature>
<dbReference type="Pfam" id="PF04333">
    <property type="entry name" value="MlaA"/>
    <property type="match status" value="1"/>
</dbReference>
<comment type="similarity">
    <text evidence="1">Belongs to the MlaA family.</text>
</comment>
<dbReference type="GO" id="GO:0016020">
    <property type="term" value="C:membrane"/>
    <property type="evidence" value="ECO:0007669"/>
    <property type="project" value="InterPro"/>
</dbReference>
<name>A0A423PZ29_9GAMM</name>
<dbReference type="PROSITE" id="PS51257">
    <property type="entry name" value="PROKAR_LIPOPROTEIN"/>
    <property type="match status" value="1"/>
</dbReference>